<name>A0A7E4ULQ8_PANRE</name>
<keyword evidence="4 11" id="KW-0863">Zinc-finger</keyword>
<dbReference type="SUPFAM" id="SSF57716">
    <property type="entry name" value="Glucocorticoid receptor-like (DNA-binding domain)"/>
    <property type="match status" value="1"/>
</dbReference>
<evidence type="ECO:0000256" key="8">
    <source>
        <dbReference type="ARBA" id="ARBA00023163"/>
    </source>
</evidence>
<evidence type="ECO:0000313" key="15">
    <source>
        <dbReference type="Proteomes" id="UP000492821"/>
    </source>
</evidence>
<dbReference type="InterPro" id="IPR001628">
    <property type="entry name" value="Znf_hrmn_rcpt"/>
</dbReference>
<evidence type="ECO:0000256" key="2">
    <source>
        <dbReference type="ARBA" id="ARBA00005993"/>
    </source>
</evidence>
<dbReference type="InterPro" id="IPR035500">
    <property type="entry name" value="NHR-like_dom_sf"/>
</dbReference>
<evidence type="ECO:0000256" key="5">
    <source>
        <dbReference type="ARBA" id="ARBA00022833"/>
    </source>
</evidence>
<evidence type="ECO:0000256" key="10">
    <source>
        <dbReference type="ARBA" id="ARBA00023242"/>
    </source>
</evidence>
<comment type="subcellular location">
    <subcellularLocation>
        <location evidence="1 11">Nucleus</location>
    </subcellularLocation>
</comment>
<dbReference type="SMART" id="SM00430">
    <property type="entry name" value="HOLI"/>
    <property type="match status" value="1"/>
</dbReference>
<dbReference type="GO" id="GO:0005634">
    <property type="term" value="C:nucleus"/>
    <property type="evidence" value="ECO:0007669"/>
    <property type="project" value="UniProtKB-SubCell"/>
</dbReference>
<keyword evidence="7 11" id="KW-0238">DNA-binding</keyword>
<dbReference type="InterPro" id="IPR001723">
    <property type="entry name" value="Nuclear_hrmn_rcpt"/>
</dbReference>
<dbReference type="PRINTS" id="PR00398">
    <property type="entry name" value="STRDHORMONER"/>
</dbReference>
<dbReference type="Gene3D" id="3.30.50.10">
    <property type="entry name" value="Erythroid Transcription Factor GATA-1, subunit A"/>
    <property type="match status" value="1"/>
</dbReference>
<reference evidence="16" key="2">
    <citation type="submission" date="2020-10" db="UniProtKB">
        <authorList>
            <consortium name="WormBaseParasite"/>
        </authorList>
    </citation>
    <scope>IDENTIFICATION</scope>
</reference>
<keyword evidence="15" id="KW-1185">Reference proteome</keyword>
<keyword evidence="8 11" id="KW-0804">Transcription</keyword>
<organism evidence="15 16">
    <name type="scientific">Panagrellus redivivus</name>
    <name type="common">Microworm</name>
    <dbReference type="NCBI Taxonomy" id="6233"/>
    <lineage>
        <taxon>Eukaryota</taxon>
        <taxon>Metazoa</taxon>
        <taxon>Ecdysozoa</taxon>
        <taxon>Nematoda</taxon>
        <taxon>Chromadorea</taxon>
        <taxon>Rhabditida</taxon>
        <taxon>Tylenchina</taxon>
        <taxon>Panagrolaimomorpha</taxon>
        <taxon>Panagrolaimoidea</taxon>
        <taxon>Panagrolaimidae</taxon>
        <taxon>Panagrellus</taxon>
    </lineage>
</organism>
<dbReference type="PANTHER" id="PTHR24083">
    <property type="entry name" value="NUCLEAR HORMONE RECEPTOR"/>
    <property type="match status" value="1"/>
</dbReference>
<dbReference type="GO" id="GO:0008270">
    <property type="term" value="F:zinc ion binding"/>
    <property type="evidence" value="ECO:0007669"/>
    <property type="project" value="UniProtKB-KW"/>
</dbReference>
<dbReference type="AlphaFoldDB" id="A0A7E4ULQ8"/>
<evidence type="ECO:0000256" key="3">
    <source>
        <dbReference type="ARBA" id="ARBA00022723"/>
    </source>
</evidence>
<dbReference type="PROSITE" id="PS00031">
    <property type="entry name" value="NUCLEAR_REC_DBD_1"/>
    <property type="match status" value="1"/>
</dbReference>
<evidence type="ECO:0000259" key="13">
    <source>
        <dbReference type="PROSITE" id="PS51030"/>
    </source>
</evidence>
<dbReference type="SUPFAM" id="SSF48508">
    <property type="entry name" value="Nuclear receptor ligand-binding domain"/>
    <property type="match status" value="1"/>
</dbReference>
<evidence type="ECO:0000256" key="1">
    <source>
        <dbReference type="ARBA" id="ARBA00004123"/>
    </source>
</evidence>
<dbReference type="WBParaSite" id="Pan_g10275.t1">
    <property type="protein sequence ID" value="Pan_g10275.t1"/>
    <property type="gene ID" value="Pan_g10275"/>
</dbReference>
<dbReference type="GO" id="GO:0003700">
    <property type="term" value="F:DNA-binding transcription factor activity"/>
    <property type="evidence" value="ECO:0007669"/>
    <property type="project" value="InterPro"/>
</dbReference>
<dbReference type="Pfam" id="PF00105">
    <property type="entry name" value="zf-C4"/>
    <property type="match status" value="1"/>
</dbReference>
<feature type="compositionally biased region" description="Low complexity" evidence="12">
    <location>
        <begin position="1"/>
        <end position="15"/>
    </location>
</feature>
<evidence type="ECO:0000313" key="16">
    <source>
        <dbReference type="WBParaSite" id="Pan_g10275.t1"/>
    </source>
</evidence>
<evidence type="ECO:0000256" key="7">
    <source>
        <dbReference type="ARBA" id="ARBA00023125"/>
    </source>
</evidence>
<dbReference type="PROSITE" id="PS51030">
    <property type="entry name" value="NUCLEAR_REC_DBD_2"/>
    <property type="match status" value="1"/>
</dbReference>
<accession>A0A7E4ULQ8</accession>
<protein>
    <submittedName>
        <fullName evidence="16">Nuclear Hormone Receptor family</fullName>
    </submittedName>
</protein>
<dbReference type="PROSITE" id="PS51843">
    <property type="entry name" value="NR_LBD"/>
    <property type="match status" value="1"/>
</dbReference>
<evidence type="ECO:0000259" key="14">
    <source>
        <dbReference type="PROSITE" id="PS51843"/>
    </source>
</evidence>
<dbReference type="Gene3D" id="1.10.565.10">
    <property type="entry name" value="Retinoid X Receptor"/>
    <property type="match status" value="1"/>
</dbReference>
<comment type="similarity">
    <text evidence="2 11">Belongs to the nuclear hormone receptor family.</text>
</comment>
<dbReference type="SMART" id="SM00399">
    <property type="entry name" value="ZnF_C4"/>
    <property type="match status" value="1"/>
</dbReference>
<keyword evidence="5 11" id="KW-0862">Zinc</keyword>
<dbReference type="CDD" id="cd06960">
    <property type="entry name" value="NR_DBD_HNF4A"/>
    <property type="match status" value="1"/>
</dbReference>
<evidence type="ECO:0000256" key="6">
    <source>
        <dbReference type="ARBA" id="ARBA00023015"/>
    </source>
</evidence>
<reference evidence="15" key="1">
    <citation type="journal article" date="2013" name="Genetics">
        <title>The draft genome and transcriptome of Panagrellus redivivus are shaped by the harsh demands of a free-living lifestyle.</title>
        <authorList>
            <person name="Srinivasan J."/>
            <person name="Dillman A.R."/>
            <person name="Macchietto M.G."/>
            <person name="Heikkinen L."/>
            <person name="Lakso M."/>
            <person name="Fracchia K.M."/>
            <person name="Antoshechkin I."/>
            <person name="Mortazavi A."/>
            <person name="Wong G."/>
            <person name="Sternberg P.W."/>
        </authorList>
    </citation>
    <scope>NUCLEOTIDE SEQUENCE [LARGE SCALE GENOMIC DNA]</scope>
    <source>
        <strain evidence="15">MT8872</strain>
    </source>
</reference>
<dbReference type="FunFam" id="3.30.50.10:FF:000030">
    <property type="entry name" value="Nuclear Hormone Receptor family"/>
    <property type="match status" value="1"/>
</dbReference>
<dbReference type="CDD" id="cd06157">
    <property type="entry name" value="NR_LBD"/>
    <property type="match status" value="1"/>
</dbReference>
<dbReference type="Proteomes" id="UP000492821">
    <property type="component" value="Unassembled WGS sequence"/>
</dbReference>
<dbReference type="InterPro" id="IPR050274">
    <property type="entry name" value="Nuclear_hormone_rcpt_NR2"/>
</dbReference>
<proteinExistence type="inferred from homology"/>
<dbReference type="InterPro" id="IPR013088">
    <property type="entry name" value="Znf_NHR/GATA"/>
</dbReference>
<keyword evidence="6 11" id="KW-0805">Transcription regulation</keyword>
<evidence type="ECO:0000256" key="12">
    <source>
        <dbReference type="SAM" id="MobiDB-lite"/>
    </source>
</evidence>
<evidence type="ECO:0000256" key="4">
    <source>
        <dbReference type="ARBA" id="ARBA00022771"/>
    </source>
</evidence>
<dbReference type="Pfam" id="PF00104">
    <property type="entry name" value="Hormone_recep"/>
    <property type="match status" value="1"/>
</dbReference>
<keyword evidence="3 11" id="KW-0479">Metal-binding</keyword>
<dbReference type="PRINTS" id="PR00047">
    <property type="entry name" value="STROIDFINGER"/>
</dbReference>
<evidence type="ECO:0000256" key="9">
    <source>
        <dbReference type="ARBA" id="ARBA00023170"/>
    </source>
</evidence>
<feature type="region of interest" description="Disordered" evidence="12">
    <location>
        <begin position="1"/>
        <end position="25"/>
    </location>
</feature>
<dbReference type="InterPro" id="IPR000536">
    <property type="entry name" value="Nucl_hrmn_rcpt_lig-bd"/>
</dbReference>
<evidence type="ECO:0000256" key="11">
    <source>
        <dbReference type="RuleBase" id="RU004334"/>
    </source>
</evidence>
<feature type="domain" description="Nuclear receptor" evidence="13">
    <location>
        <begin position="77"/>
        <end position="152"/>
    </location>
</feature>
<dbReference type="GO" id="GO:0000978">
    <property type="term" value="F:RNA polymerase II cis-regulatory region sequence-specific DNA binding"/>
    <property type="evidence" value="ECO:0007669"/>
    <property type="project" value="InterPro"/>
</dbReference>
<feature type="domain" description="NR LBD" evidence="14">
    <location>
        <begin position="208"/>
        <end position="432"/>
    </location>
</feature>
<dbReference type="InterPro" id="IPR049636">
    <property type="entry name" value="HNF4-like_DBD"/>
</dbReference>
<keyword evidence="9 11" id="KW-0675">Receptor</keyword>
<keyword evidence="10 11" id="KW-0539">Nucleus</keyword>
<sequence>MSASMAARAATSGSTPQRIGTGAPFDCSHQLDPNTMLALKHDDDEDRCFDGNLRTQGVSFQEKQRHRQEQLKKFKPGEPCVVCGDTASGIHYNACVCNGCKTFFRRVIIENRTYSCKRDGDCPIDKDMRCSCRHCRFKKCLKVGMDCVELNLERSRKRKAVERPHPHAIADDVKDPLIISLIEKEKKFLMLLTSTITPIYSNLAEALGSPHVFANLSRYEASQMSAKDSYNFSYWRSKILSIIIEWAKSFEKFNMLSRADQEVLIVHMSFSNLVLSEAYHTPERYSDRIVFPDGLSGFRNLNTNMIKEKSGLIPTVVAVINNILVPIRKMQMTEIEYVLLQAIILFDPECLSLSAQGQEIVTETRQGLLSSLRAHLSASMSRYESAYRFAAILLRISACHKVAAFKRETLCTIEMFNLMSPHPLTMEISKKYPEVSFF</sequence>